<evidence type="ECO:0000256" key="2">
    <source>
        <dbReference type="ARBA" id="ARBA00023163"/>
    </source>
</evidence>
<feature type="region of interest" description="Disordered" evidence="4">
    <location>
        <begin position="28"/>
        <end position="130"/>
    </location>
</feature>
<feature type="region of interest" description="Disordered" evidence="4">
    <location>
        <begin position="302"/>
        <end position="330"/>
    </location>
</feature>
<evidence type="ECO:0000256" key="1">
    <source>
        <dbReference type="ARBA" id="ARBA00023015"/>
    </source>
</evidence>
<feature type="short sequence motif" description="VHIID" evidence="3">
    <location>
        <begin position="464"/>
        <end position="468"/>
    </location>
</feature>
<reference evidence="5 6" key="1">
    <citation type="journal article" date="2022" name="Nat. Plants">
        <title>Genomes of leafy and leafless Platanthera orchids illuminate the evolution of mycoheterotrophy.</title>
        <authorList>
            <person name="Li M.H."/>
            <person name="Liu K.W."/>
            <person name="Li Z."/>
            <person name="Lu H.C."/>
            <person name="Ye Q.L."/>
            <person name="Zhang D."/>
            <person name="Wang J.Y."/>
            <person name="Li Y.F."/>
            <person name="Zhong Z.M."/>
            <person name="Liu X."/>
            <person name="Yu X."/>
            <person name="Liu D.K."/>
            <person name="Tu X.D."/>
            <person name="Liu B."/>
            <person name="Hao Y."/>
            <person name="Liao X.Y."/>
            <person name="Jiang Y.T."/>
            <person name="Sun W.H."/>
            <person name="Chen J."/>
            <person name="Chen Y.Q."/>
            <person name="Ai Y."/>
            <person name="Zhai J.W."/>
            <person name="Wu S.S."/>
            <person name="Zhou Z."/>
            <person name="Hsiao Y.Y."/>
            <person name="Wu W.L."/>
            <person name="Chen Y.Y."/>
            <person name="Lin Y.F."/>
            <person name="Hsu J.L."/>
            <person name="Li C.Y."/>
            <person name="Wang Z.W."/>
            <person name="Zhao X."/>
            <person name="Zhong W.Y."/>
            <person name="Ma X.K."/>
            <person name="Ma L."/>
            <person name="Huang J."/>
            <person name="Chen G.Z."/>
            <person name="Huang M.Z."/>
            <person name="Huang L."/>
            <person name="Peng D.H."/>
            <person name="Luo Y.B."/>
            <person name="Zou S.Q."/>
            <person name="Chen S.P."/>
            <person name="Lan S."/>
            <person name="Tsai W.C."/>
            <person name="Van de Peer Y."/>
            <person name="Liu Z.J."/>
        </authorList>
    </citation>
    <scope>NUCLEOTIDE SEQUENCE [LARGE SCALE GENOMIC DNA]</scope>
    <source>
        <strain evidence="5">Lor287</strain>
    </source>
</reference>
<name>A0AAP0C121_9ASPA</name>
<evidence type="ECO:0000313" key="5">
    <source>
        <dbReference type="EMBL" id="KAK8957471.1"/>
    </source>
</evidence>
<comment type="caution">
    <text evidence="5">The sequence shown here is derived from an EMBL/GenBank/DDBJ whole genome shotgun (WGS) entry which is preliminary data.</text>
</comment>
<feature type="region of interest" description="Leucine repeat II (LRII)" evidence="3">
    <location>
        <begin position="514"/>
        <end position="546"/>
    </location>
</feature>
<dbReference type="AlphaFoldDB" id="A0AAP0C121"/>
<proteinExistence type="inferred from homology"/>
<comment type="similarity">
    <text evidence="3">Belongs to the GRAS family.</text>
</comment>
<feature type="compositionally biased region" description="Low complexity" evidence="4">
    <location>
        <begin position="65"/>
        <end position="74"/>
    </location>
</feature>
<evidence type="ECO:0000256" key="4">
    <source>
        <dbReference type="SAM" id="MobiDB-lite"/>
    </source>
</evidence>
<feature type="region of interest" description="VHIID" evidence="3">
    <location>
        <begin position="433"/>
        <end position="498"/>
    </location>
</feature>
<keyword evidence="6" id="KW-1185">Reference proteome</keyword>
<feature type="region of interest" description="SAW" evidence="3">
    <location>
        <begin position="644"/>
        <end position="715"/>
    </location>
</feature>
<dbReference type="EMBL" id="JBBWWQ010000001">
    <property type="protein sequence ID" value="KAK8957471.1"/>
    <property type="molecule type" value="Genomic_DNA"/>
</dbReference>
<keyword evidence="2" id="KW-0804">Transcription</keyword>
<dbReference type="InterPro" id="IPR005202">
    <property type="entry name" value="TF_GRAS"/>
</dbReference>
<protein>
    <submittedName>
        <fullName evidence="5">Scarecrow-like protein 6</fullName>
    </submittedName>
</protein>
<keyword evidence="1" id="KW-0805">Transcription regulation</keyword>
<accession>A0AAP0C121</accession>
<dbReference type="Pfam" id="PF03514">
    <property type="entry name" value="GRAS"/>
    <property type="match status" value="1"/>
</dbReference>
<organism evidence="5 6">
    <name type="scientific">Platanthera zijinensis</name>
    <dbReference type="NCBI Taxonomy" id="2320716"/>
    <lineage>
        <taxon>Eukaryota</taxon>
        <taxon>Viridiplantae</taxon>
        <taxon>Streptophyta</taxon>
        <taxon>Embryophyta</taxon>
        <taxon>Tracheophyta</taxon>
        <taxon>Spermatophyta</taxon>
        <taxon>Magnoliopsida</taxon>
        <taxon>Liliopsida</taxon>
        <taxon>Asparagales</taxon>
        <taxon>Orchidaceae</taxon>
        <taxon>Orchidoideae</taxon>
        <taxon>Orchideae</taxon>
        <taxon>Orchidinae</taxon>
        <taxon>Platanthera</taxon>
    </lineage>
</organism>
<sequence length="716" mass="77959">MRGMPFNLAGKVALEAIAAQILVGEGQDESGDAFWSGGTGHRRKKGEVLEPRSVLYHRRSPSPPVSTSTRSSSVSGGGGGSTDTAGVAAVSENLPQKWPVSDSAAPLDETGARKEEWAGELQPNTGTPEMGSLAVSVEKCGVGIDDWETMFFASAASPSQEQAFLRWIMGDVDDLSVPKLHHHQPFSSQPPPAEFDGAATGVGFSLVDPVLEFEPLRGISVAAATPTTSLPHSGLLYQSSRNNRFTGSIQPLSPQLSFSPEVFYKEPSEEKPHPFAPNLIFHTQSPPIPSFFVPSFTRATEPHHDSGVLPPHPKRHHSQIPATDSGQLPLRPMKPTPSPAVNEAAMAFHQHQDLVDQLFKAAELVEAGNFISAHGILARLNHHLPSPLGKPLIRSVFHFKDALQLLIANSSSPPSTTPLLITPFDVVLKLSAYKAFSEVSPLLHFTNFTATQTLLEQLGSATLIHIIDFDIGIGGQWSSFLHELAQKGRSSPVQQLKITAFVSLPTFHPLELHLTSEILSHFATELNIPFEINIASIESFDPAEILAKSASTNEAIAVNLPMGASLNPSFSTTLHLVKQLMPKIIVSVDQGCDRSDLSFSHHFLHAFQSSVTLLDSIDAAGCCLDTANKIERFVLRPAIENRVIGRHRAPEQTLQWRALFASAGFVPMQFSNFTEMQAESLLKRIPFRGFHVERSQASLHLHWQRRELASVSAWRC</sequence>
<comment type="caution">
    <text evidence="3">Lacks conserved residue(s) required for the propagation of feature annotation.</text>
</comment>
<dbReference type="Proteomes" id="UP001418222">
    <property type="component" value="Unassembled WGS sequence"/>
</dbReference>
<evidence type="ECO:0000313" key="6">
    <source>
        <dbReference type="Proteomes" id="UP001418222"/>
    </source>
</evidence>
<gene>
    <name evidence="5" type="primary">SCL6</name>
    <name evidence="5" type="ORF">KSP39_PZI000715</name>
</gene>
<dbReference type="PANTHER" id="PTHR31636">
    <property type="entry name" value="OSJNBA0084A10.13 PROTEIN-RELATED"/>
    <property type="match status" value="1"/>
</dbReference>
<evidence type="ECO:0000256" key="3">
    <source>
        <dbReference type="PROSITE-ProRule" id="PRU01191"/>
    </source>
</evidence>
<dbReference type="PROSITE" id="PS50985">
    <property type="entry name" value="GRAS"/>
    <property type="match status" value="1"/>
</dbReference>